<dbReference type="InterPro" id="IPR011604">
    <property type="entry name" value="PDDEXK-like_dom_sf"/>
</dbReference>
<dbReference type="Gene3D" id="1.10.486.10">
    <property type="entry name" value="PCRA, domain 4"/>
    <property type="match status" value="1"/>
</dbReference>
<dbReference type="InterPro" id="IPR014017">
    <property type="entry name" value="DNA_helicase_UvrD-like_C"/>
</dbReference>
<evidence type="ECO:0000256" key="10">
    <source>
        <dbReference type="ARBA" id="ARBA00023125"/>
    </source>
</evidence>
<dbReference type="HAMAP" id="MF_01485">
    <property type="entry name" value="RecB"/>
    <property type="match status" value="1"/>
</dbReference>
<keyword evidence="8 15" id="KW-0067">ATP-binding</keyword>
<dbReference type="AlphaFoldDB" id="A0A1I4V275"/>
<comment type="function">
    <text evidence="15">A helicase/nuclease that prepares dsDNA breaks (DSB) for recombinational DNA repair. Binds to DSBs and unwinds DNA via a highly rapid and processive ATP-dependent bidirectional helicase activity. Unwinds dsDNA until it encounters a Chi (crossover hotspot instigator) sequence from the 3' direction. Cuts ssDNA a few nucleotides 3' to the Chi site. The properties and activities of the enzyme are changed at Chi. The Chi-altered holoenzyme produces a long 3'-ssDNA overhang and facilitates RecA-binding to the ssDNA for homologous DNA recombination and repair. Holoenzyme degrades any linearized DNA that is unable to undergo homologous recombination. In the holoenzyme this subunit contributes ATPase, 3'-5' helicase, exonuclease activity and loads RecA onto ssDNA.</text>
</comment>
<dbReference type="PANTHER" id="PTHR11070:SF23">
    <property type="entry name" value="RECBCD ENZYME SUBUNIT RECB"/>
    <property type="match status" value="1"/>
</dbReference>
<evidence type="ECO:0000256" key="11">
    <source>
        <dbReference type="ARBA" id="ARBA00023204"/>
    </source>
</evidence>
<evidence type="ECO:0000256" key="2">
    <source>
        <dbReference type="ARBA" id="ARBA00022723"/>
    </source>
</evidence>
<feature type="active site" description="For nuclease activity" evidence="15">
    <location>
        <position position="1109"/>
    </location>
</feature>
<keyword evidence="12 15" id="KW-0413">Isomerase</keyword>
<keyword evidence="1 15" id="KW-0540">Nuclease</keyword>
<dbReference type="EC" id="5.6.2.4" evidence="15"/>
<dbReference type="EMBL" id="FOVE01000001">
    <property type="protein sequence ID" value="SFM95080.1"/>
    <property type="molecule type" value="Genomic_DNA"/>
</dbReference>
<dbReference type="InterPro" id="IPR011335">
    <property type="entry name" value="Restrct_endonuc-II-like"/>
</dbReference>
<dbReference type="Gene3D" id="1.10.3170.10">
    <property type="entry name" value="Recbcd, chain B, domain 2"/>
    <property type="match status" value="1"/>
</dbReference>
<dbReference type="GO" id="GO:0008854">
    <property type="term" value="F:exodeoxyribonuclease V activity"/>
    <property type="evidence" value="ECO:0007669"/>
    <property type="project" value="UniProtKB-EC"/>
</dbReference>
<dbReference type="STRING" id="83765.SAMN05660284_00080"/>
<evidence type="ECO:0000259" key="19">
    <source>
        <dbReference type="PROSITE" id="PS51217"/>
    </source>
</evidence>
<dbReference type="Pfam" id="PF00580">
    <property type="entry name" value="UvrD-helicase"/>
    <property type="match status" value="1"/>
</dbReference>
<dbReference type="GO" id="GO:0043138">
    <property type="term" value="F:3'-5' DNA helicase activity"/>
    <property type="evidence" value="ECO:0007669"/>
    <property type="project" value="UniProtKB-UniRule"/>
</dbReference>
<evidence type="ECO:0000256" key="7">
    <source>
        <dbReference type="ARBA" id="ARBA00022839"/>
    </source>
</evidence>
<dbReference type="SUPFAM" id="SSF52980">
    <property type="entry name" value="Restriction endonuclease-like"/>
    <property type="match status" value="1"/>
</dbReference>
<evidence type="ECO:0000256" key="1">
    <source>
        <dbReference type="ARBA" id="ARBA00022722"/>
    </source>
</evidence>
<dbReference type="InterPro" id="IPR027417">
    <property type="entry name" value="P-loop_NTPase"/>
</dbReference>
<evidence type="ECO:0000256" key="4">
    <source>
        <dbReference type="ARBA" id="ARBA00022763"/>
    </source>
</evidence>
<feature type="domain" description="UvrD-like helicase ATP-binding" evidence="18">
    <location>
        <begin position="1"/>
        <end position="445"/>
    </location>
</feature>
<evidence type="ECO:0000256" key="5">
    <source>
        <dbReference type="ARBA" id="ARBA00022801"/>
    </source>
</evidence>
<evidence type="ECO:0000313" key="20">
    <source>
        <dbReference type="EMBL" id="SFM95080.1"/>
    </source>
</evidence>
<comment type="catalytic activity">
    <reaction evidence="15">
        <text>Exonucleolytic cleavage (in the presence of ATP) in either 5'- to 3'- or 3'- to 5'-direction to yield 5'-phosphooligonucleotides.</text>
        <dbReference type="EC" id="3.1.11.5"/>
    </reaction>
</comment>
<comment type="similarity">
    <text evidence="15">Belongs to the helicase family. UvrD subfamily.</text>
</comment>
<reference evidence="21" key="1">
    <citation type="submission" date="2016-10" db="EMBL/GenBank/DDBJ databases">
        <authorList>
            <person name="Varghese N."/>
            <person name="Submissions S."/>
        </authorList>
    </citation>
    <scope>NUCLEOTIDE SEQUENCE [LARGE SCALE GENOMIC DNA]</scope>
    <source>
        <strain evidence="21">DSM 6150</strain>
    </source>
</reference>
<dbReference type="EC" id="3.1.11.5" evidence="15"/>
<organism evidence="20 21">
    <name type="scientific">Formivibrio citricus</name>
    <dbReference type="NCBI Taxonomy" id="83765"/>
    <lineage>
        <taxon>Bacteria</taxon>
        <taxon>Pseudomonadati</taxon>
        <taxon>Pseudomonadota</taxon>
        <taxon>Betaproteobacteria</taxon>
        <taxon>Neisseriales</taxon>
        <taxon>Chitinibacteraceae</taxon>
        <taxon>Formivibrio</taxon>
    </lineage>
</organism>
<keyword evidence="4 15" id="KW-0227">DNA damage</keyword>
<dbReference type="GO" id="GO:0005524">
    <property type="term" value="F:ATP binding"/>
    <property type="evidence" value="ECO:0007669"/>
    <property type="project" value="UniProtKB-UniRule"/>
</dbReference>
<keyword evidence="3 15" id="KW-0547">Nucleotide-binding</keyword>
<dbReference type="Gene3D" id="3.40.50.300">
    <property type="entry name" value="P-loop containing nucleotide triphosphate hydrolases"/>
    <property type="match status" value="2"/>
</dbReference>
<evidence type="ECO:0000313" key="21">
    <source>
        <dbReference type="Proteomes" id="UP000242869"/>
    </source>
</evidence>
<feature type="region of interest" description="Disordered" evidence="17">
    <location>
        <begin position="891"/>
        <end position="912"/>
    </location>
</feature>
<evidence type="ECO:0000256" key="9">
    <source>
        <dbReference type="ARBA" id="ARBA00022842"/>
    </source>
</evidence>
<feature type="compositionally biased region" description="Basic and acidic residues" evidence="17">
    <location>
        <begin position="936"/>
        <end position="950"/>
    </location>
</feature>
<gene>
    <name evidence="15" type="primary">recB</name>
    <name evidence="20" type="ORF">SAMN05660284_00080</name>
</gene>
<evidence type="ECO:0000256" key="6">
    <source>
        <dbReference type="ARBA" id="ARBA00022806"/>
    </source>
</evidence>
<feature type="region of interest" description="Disordered" evidence="17">
    <location>
        <begin position="934"/>
        <end position="958"/>
    </location>
</feature>
<feature type="binding site" evidence="16">
    <location>
        <begin position="20"/>
        <end position="27"/>
    </location>
    <ligand>
        <name>ATP</name>
        <dbReference type="ChEBI" id="CHEBI:30616"/>
    </ligand>
</feature>
<dbReference type="SUPFAM" id="SSF52540">
    <property type="entry name" value="P-loop containing nucleoside triphosphate hydrolases"/>
    <property type="match status" value="1"/>
</dbReference>
<dbReference type="Pfam" id="PF13361">
    <property type="entry name" value="UvrD_C"/>
    <property type="match status" value="2"/>
</dbReference>
<keyword evidence="11 15" id="KW-0234">DNA repair</keyword>
<dbReference type="GO" id="GO:0016887">
    <property type="term" value="F:ATP hydrolysis activity"/>
    <property type="evidence" value="ECO:0007669"/>
    <property type="project" value="RHEA"/>
</dbReference>
<dbReference type="PROSITE" id="PS51198">
    <property type="entry name" value="UVRD_HELICASE_ATP_BIND"/>
    <property type="match status" value="1"/>
</dbReference>
<feature type="domain" description="UvrD-like helicase C-terminal" evidence="19">
    <location>
        <begin position="473"/>
        <end position="742"/>
    </location>
</feature>
<dbReference type="GO" id="GO:0005829">
    <property type="term" value="C:cytosol"/>
    <property type="evidence" value="ECO:0007669"/>
    <property type="project" value="TreeGrafter"/>
</dbReference>
<keyword evidence="6 15" id="KW-0347">Helicase</keyword>
<dbReference type="InterPro" id="IPR014016">
    <property type="entry name" value="UvrD-like_ATP-bd"/>
</dbReference>
<dbReference type="PANTHER" id="PTHR11070">
    <property type="entry name" value="UVRD / RECB / PCRA DNA HELICASE FAMILY MEMBER"/>
    <property type="match status" value="1"/>
</dbReference>
<accession>A0A1I4V275</accession>
<dbReference type="NCBIfam" id="TIGR00609">
    <property type="entry name" value="recB"/>
    <property type="match status" value="1"/>
</dbReference>
<comment type="catalytic activity">
    <reaction evidence="14 15">
        <text>ATP + H2O = ADP + phosphate + H(+)</text>
        <dbReference type="Rhea" id="RHEA:13065"/>
        <dbReference type="ChEBI" id="CHEBI:15377"/>
        <dbReference type="ChEBI" id="CHEBI:15378"/>
        <dbReference type="ChEBI" id="CHEBI:30616"/>
        <dbReference type="ChEBI" id="CHEBI:43474"/>
        <dbReference type="ChEBI" id="CHEBI:456216"/>
        <dbReference type="EC" id="5.6.2.4"/>
    </reaction>
</comment>
<evidence type="ECO:0000256" key="14">
    <source>
        <dbReference type="ARBA" id="ARBA00048988"/>
    </source>
</evidence>
<keyword evidence="7 15" id="KW-0269">Exonuclease</keyword>
<evidence type="ECO:0000256" key="3">
    <source>
        <dbReference type="ARBA" id="ARBA00022741"/>
    </source>
</evidence>
<dbReference type="InterPro" id="IPR004586">
    <property type="entry name" value="RecB"/>
</dbReference>
<comment type="catalytic activity">
    <reaction evidence="13 15">
        <text>Couples ATP hydrolysis with the unwinding of duplex DNA by translocating in the 3'-5' direction.</text>
        <dbReference type="EC" id="5.6.2.4"/>
    </reaction>
</comment>
<evidence type="ECO:0000256" key="17">
    <source>
        <dbReference type="SAM" id="MobiDB-lite"/>
    </source>
</evidence>
<evidence type="ECO:0000256" key="16">
    <source>
        <dbReference type="PROSITE-ProRule" id="PRU00560"/>
    </source>
</evidence>
<comment type="domain">
    <text evidence="15">The C-terminal domain has nuclease activity and interacts with RecD. It interacts with RecA, facilitating its loading onto ssDNA.</text>
</comment>
<dbReference type="PROSITE" id="PS51217">
    <property type="entry name" value="UVRD_HELICASE_CTER"/>
    <property type="match status" value="1"/>
</dbReference>
<keyword evidence="5 15" id="KW-0378">Hydrolase</keyword>
<evidence type="ECO:0000256" key="15">
    <source>
        <dbReference type="HAMAP-Rule" id="MF_01485"/>
    </source>
</evidence>
<dbReference type="GO" id="GO:0009338">
    <property type="term" value="C:exodeoxyribonuclease V complex"/>
    <property type="evidence" value="ECO:0007669"/>
    <property type="project" value="TreeGrafter"/>
</dbReference>
<evidence type="ECO:0000256" key="12">
    <source>
        <dbReference type="ARBA" id="ARBA00023235"/>
    </source>
</evidence>
<keyword evidence="9 15" id="KW-0460">Magnesium</keyword>
<dbReference type="GO" id="GO:0000287">
    <property type="term" value="F:magnesium ion binding"/>
    <property type="evidence" value="ECO:0007669"/>
    <property type="project" value="UniProtKB-UniRule"/>
</dbReference>
<comment type="subunit">
    <text evidence="15">Heterotrimer of RecB, RecC and RecD. All subunits contribute to DNA-binding. Interacts with RecA.</text>
</comment>
<keyword evidence="21" id="KW-1185">Reference proteome</keyword>
<dbReference type="Proteomes" id="UP000242869">
    <property type="component" value="Unassembled WGS sequence"/>
</dbReference>
<dbReference type="OrthoDB" id="5905204at2"/>
<dbReference type="GO" id="GO:0003677">
    <property type="term" value="F:DNA binding"/>
    <property type="evidence" value="ECO:0007669"/>
    <property type="project" value="UniProtKB-UniRule"/>
</dbReference>
<comment type="cofactor">
    <cofactor evidence="15">
        <name>Mg(2+)</name>
        <dbReference type="ChEBI" id="CHEBI:18420"/>
    </cofactor>
    <text evidence="15">Binds 1 Mg(2+) ion per subunit.</text>
</comment>
<evidence type="ECO:0000256" key="8">
    <source>
        <dbReference type="ARBA" id="ARBA00022840"/>
    </source>
</evidence>
<feature type="region of interest" description="Nuclease activity, interacts with RecD and RecA" evidence="15">
    <location>
        <begin position="925"/>
        <end position="1209"/>
    </location>
</feature>
<proteinExistence type="inferred from homology"/>
<keyword evidence="10 15" id="KW-0238">DNA-binding</keyword>
<dbReference type="InterPro" id="IPR000212">
    <property type="entry name" value="DNA_helicase_UvrD/REP"/>
</dbReference>
<feature type="binding site" evidence="15">
    <location>
        <position position="1109"/>
    </location>
    <ligand>
        <name>Mg(2+)</name>
        <dbReference type="ChEBI" id="CHEBI:18420"/>
    </ligand>
</feature>
<feature type="binding site" evidence="15">
    <location>
        <position position="981"/>
    </location>
    <ligand>
        <name>Mg(2+)</name>
        <dbReference type="ChEBI" id="CHEBI:18420"/>
    </ligand>
</feature>
<keyword evidence="2 15" id="KW-0479">Metal-binding</keyword>
<sequence length="1209" mass="132211">MTEKLNLYTLPLTGIRLIEASAGTGKTWTIAGLYVRLILEEAVPVEQLLVVTYTRAATAELRDRLRKRLALLLAAFEEGGSEDDFCRDFVARFAEGRELAIARLTRAVAAFDEAAIYTIHGFCQRVLAEAAFEAGSDFDPELVADLDDLLHAAAADCWRREMHAADPLWVAYLLSQKESPAAWAKRVQPHLGKPYLHYPESEVSDLAGVAADWRRARLGLQSALAEHGAAALQELLDHPKLNGRTYKKDNIPGWFEELHELAVADPMPAGGGKALEKLTATALAAGVTKGGIPPENPLFCEVEAAATALEALKQSLQARLAALNHWLVREIDAELAKRKVEQGVDGFDDLLTRLAAALQGPGAAALQAAVRQRYRVALIDEFQDTDPVQWDVFRSLFADGGLPLVLVGDPKQAIYRFRGADLFTYLKAGRQAEQKYVLDTNYRSVPPLIDGINALFARQSNAFIEEIDYEPVGARGKLALVSVENPAPIQFRMLPAQVAEKGEKPWGKTEAAQAVIAATAAEIVQLLAGAELEGDGARRRLQPGDIAVLANTHTEAAAMEAALAAIHVPAVRQTRESVFASDEAGDWLRVLVAMANPRDEAAIRAALTSLCMGYGAAELVVLEQDDAGWESILQAFARWHELWQTRGFVVMFRAWLDAAGPDGLTVAPRLLALPGGERRLTNLQHLAELMQTASRTQHGMAALMAWYEKRLADPGAEGDAALLRLPSDAERVKIVTIHASKGLEYPVVFCPWLWNGRLLQQGEKAARCHDEEGRVWLDFGSPDHDERMERYRQETLAEKLRLLYVALTRAKSRLVIHWGLIDRAGESAKGEEGLHTSALAWLLHGSGSVGGLRQRLSSMTSADLLADLKTLIAAAPGSVAVTMLEADAEIGRSPFDEGGGDEQPASGFSPPQLSCAQFHRTLHSAWRLSSFSRLTSGRERETERPDHDARAAAPQPVESARTVFTFPQGEVPANVAGTCLHAIMEDWAIAPAGLGVAGLVERQLVRHGIGVHWQPVVAQMLETTLAAPLDGGDLRLCGLPTAARRAELEFTFPLHAARMNELPALLARFGQPAAFVEAARHLDADIMAGFMKGFVDLVFQYEGRYYLLDWKSNWLGPSFADYAAPQLEAAMAQHHYYLQALIYTLALDRYLARRVRGYDYDTHFGGSYYLFLRGMQPDSSATGVWFGRAQRGLIAEMGLLLCGGVLQSN</sequence>
<evidence type="ECO:0000256" key="13">
    <source>
        <dbReference type="ARBA" id="ARBA00034617"/>
    </source>
</evidence>
<evidence type="ECO:0000259" key="18">
    <source>
        <dbReference type="PROSITE" id="PS51198"/>
    </source>
</evidence>
<dbReference type="Gene3D" id="3.90.320.10">
    <property type="match status" value="1"/>
</dbReference>
<comment type="miscellaneous">
    <text evidence="15">In the RecBCD complex, RecB has a slow 3'-5' helicase, an exonuclease activity and loads RecA onto ssDNA, RecD has a fast 5'-3' helicase activity, while RecC stimulates the ATPase and processivity of the RecB helicase and contributes to recognition of the Chi site.</text>
</comment>
<feature type="region of interest" description="DNA-binding and helicase activity, interacts with RecC" evidence="15">
    <location>
        <begin position="1"/>
        <end position="878"/>
    </location>
</feature>
<comment type="domain">
    <text evidence="15">The N-terminal DNA-binding domain is a ssDNA-dependent ATPase and has ATP-dependent 3'-5' helicase function. This domain interacts with RecC.</text>
</comment>
<dbReference type="GO" id="GO:0000724">
    <property type="term" value="P:double-strand break repair via homologous recombination"/>
    <property type="evidence" value="ECO:0007669"/>
    <property type="project" value="UniProtKB-UniRule"/>
</dbReference>
<protein>
    <recommendedName>
        <fullName evidence="15">RecBCD enzyme subunit RecB</fullName>
        <ecNumber evidence="15">3.1.11.5</ecNumber>
        <ecNumber evidence="15">5.6.2.4</ecNumber>
    </recommendedName>
    <alternativeName>
        <fullName evidence="15">DNA 3'-5' helicase subunit RecB</fullName>
    </alternativeName>
    <alternativeName>
        <fullName evidence="15">Exonuclease V subunit RecB</fullName>
        <shortName evidence="15">ExoV subunit RecB</shortName>
    </alternativeName>
    <alternativeName>
        <fullName evidence="15">Helicase/nuclease RecBCD subunit RecB</fullName>
    </alternativeName>
</protein>
<name>A0A1I4V275_9NEIS</name>
<feature type="binding site" evidence="15">
    <location>
        <position position="1096"/>
    </location>
    <ligand>
        <name>Mg(2+)</name>
        <dbReference type="ChEBI" id="CHEBI:18420"/>
    </ligand>
</feature>
<dbReference type="RefSeq" id="WP_091189549.1">
    <property type="nucleotide sequence ID" value="NZ_FOVE01000001.1"/>
</dbReference>
<dbReference type="CDD" id="cd22352">
    <property type="entry name" value="RecB_C-like"/>
    <property type="match status" value="1"/>
</dbReference>